<proteinExistence type="inferred from homology"/>
<evidence type="ECO:0000256" key="3">
    <source>
        <dbReference type="SAM" id="Coils"/>
    </source>
</evidence>
<feature type="compositionally biased region" description="Polar residues" evidence="4">
    <location>
        <begin position="658"/>
        <end position="672"/>
    </location>
</feature>
<feature type="compositionally biased region" description="Basic and acidic residues" evidence="4">
    <location>
        <begin position="761"/>
        <end position="778"/>
    </location>
</feature>
<organism evidence="5 6">
    <name type="scientific">Salvia divinorum</name>
    <name type="common">Maria pastora</name>
    <name type="synonym">Diviner's sage</name>
    <dbReference type="NCBI Taxonomy" id="28513"/>
    <lineage>
        <taxon>Eukaryota</taxon>
        <taxon>Viridiplantae</taxon>
        <taxon>Streptophyta</taxon>
        <taxon>Embryophyta</taxon>
        <taxon>Tracheophyta</taxon>
        <taxon>Spermatophyta</taxon>
        <taxon>Magnoliopsida</taxon>
        <taxon>eudicotyledons</taxon>
        <taxon>Gunneridae</taxon>
        <taxon>Pentapetalae</taxon>
        <taxon>asterids</taxon>
        <taxon>lamiids</taxon>
        <taxon>Lamiales</taxon>
        <taxon>Lamiaceae</taxon>
        <taxon>Nepetoideae</taxon>
        <taxon>Mentheae</taxon>
        <taxon>Salviinae</taxon>
        <taxon>Salvia</taxon>
        <taxon>Salvia subgen. Calosphace</taxon>
    </lineage>
</organism>
<reference evidence="5 6" key="1">
    <citation type="submission" date="2024-06" db="EMBL/GenBank/DDBJ databases">
        <title>A chromosome level genome sequence of Diviner's sage (Salvia divinorum).</title>
        <authorList>
            <person name="Ford S.A."/>
            <person name="Ro D.-K."/>
            <person name="Ness R.W."/>
            <person name="Phillips M.A."/>
        </authorList>
    </citation>
    <scope>NUCLEOTIDE SEQUENCE [LARGE SCALE GENOMIC DNA]</scope>
    <source>
        <strain evidence="5">SAF-2024a</strain>
        <tissue evidence="5">Leaf</tissue>
    </source>
</reference>
<name>A0ABD1I919_SALDI</name>
<dbReference type="AlphaFoldDB" id="A0ABD1I919"/>
<feature type="region of interest" description="Disordered" evidence="4">
    <location>
        <begin position="392"/>
        <end position="412"/>
    </location>
</feature>
<dbReference type="InterPro" id="IPR008587">
    <property type="entry name" value="FPP_plant"/>
</dbReference>
<protein>
    <submittedName>
        <fullName evidence="5">Filament-like plant protein 7</fullName>
    </submittedName>
</protein>
<evidence type="ECO:0000256" key="1">
    <source>
        <dbReference type="ARBA" id="ARBA00005921"/>
    </source>
</evidence>
<dbReference type="EMBL" id="JBEAFC010000003">
    <property type="protein sequence ID" value="KAL1564159.1"/>
    <property type="molecule type" value="Genomic_DNA"/>
</dbReference>
<accession>A0ABD1I919</accession>
<keyword evidence="2 3" id="KW-0175">Coiled coil</keyword>
<evidence type="ECO:0000256" key="4">
    <source>
        <dbReference type="SAM" id="MobiDB-lite"/>
    </source>
</evidence>
<comment type="similarity">
    <text evidence="1">Belongs to the FPP family.</text>
</comment>
<gene>
    <name evidence="5" type="ORF">AAHA92_06543</name>
</gene>
<keyword evidence="6" id="KW-1185">Reference proteome</keyword>
<evidence type="ECO:0000313" key="5">
    <source>
        <dbReference type="EMBL" id="KAL1564159.1"/>
    </source>
</evidence>
<dbReference type="PANTHER" id="PTHR31580:SF22">
    <property type="entry name" value="FILAMENT-LIKE PLANT PROTEIN 7"/>
    <property type="match status" value="1"/>
</dbReference>
<evidence type="ECO:0000313" key="6">
    <source>
        <dbReference type="Proteomes" id="UP001567538"/>
    </source>
</evidence>
<evidence type="ECO:0000256" key="2">
    <source>
        <dbReference type="ARBA" id="ARBA00023054"/>
    </source>
</evidence>
<feature type="region of interest" description="Disordered" evidence="4">
    <location>
        <begin position="653"/>
        <end position="685"/>
    </location>
</feature>
<feature type="region of interest" description="Disordered" evidence="4">
    <location>
        <begin position="743"/>
        <end position="802"/>
    </location>
</feature>
<sequence>MAGAHLSPSLHETIHAGAGWEKGKKDAISLKKDLDHALHQKAASEERVSHLDAALKECMQQLHHVREDQERRIHGAMMKASEEFEKKRIDLQGKLVEAGKRIVQSEAENSQLRNALSSKEKAIEELSRYRTRVEADLNAFVLRVDSSEKEKASLSYEVRVLEKELDIRNEETEFNRRTAEIAQTQHHESLKKAAKLESECQRLRLLVRRRLPGPAALTKMKNEVEMLGKDKAGTRRRRSNSYMISSADFHIDDAAANTKINLLTEQLLRMEEQNRSLQYALDKKSSQFQFSSNMYAHAAPRSSQIDAQEEGSFKRERTGRSLAALSDLGSDDKASCAESWGSTLVSELERFKHERQLGIQSNGYIETPEMNLMDDFAEMEKLAIVSIDYPATSSRHSSEDGNGPSGGRSLPIIASDMVPVHSNESQTLISDKDIQSGNTSANRFPEQLDDLLKLLLEYCQALKISPHEVLEDMKVALEHDSAYFNKKGSQSHLDAMTHSPKVNRQASNKSCNLEASDTGIASYISTTNKTDQMESNVGTQISKILELLEGINILPRDNGVAEDDKRLPYKTLATPTGYMVRVFQWKSAELSEVLEQIFQCCNELQNGKANLDQFVQIVAASLDWLMNHCFSLQDVSSMKDAMRSHLEWDESRSESDFDSGSANHSTGSNRVSIQREGAKKLTVEPENTDLSTIDFEGRAQSPIFKAEAFKNQPKKETALQSMGNNKDQIKYLNMTEDQEAKFMDTNHEQRNSCKKISCPKNDPEDKSNSVKRQEETCRNQETQPKSLRSNGAQDDGKPSEKQLRDICQDWEISAASDKLAECQETILNLGKQLKALASPKDAASFDTVVYTPADYVLTSKPTSKRILSKRLSLLDNMLAEDSDKNGASPTTTDHIQNGNIDSIVSTNAASESWSKFTDSDGIKGKVNTKENVSMAIVPRKKKEGRNFLKKLFLWQKKGDRKKALFS</sequence>
<dbReference type="Pfam" id="PF05911">
    <property type="entry name" value="FPP"/>
    <property type="match status" value="1"/>
</dbReference>
<dbReference type="Proteomes" id="UP001567538">
    <property type="component" value="Unassembled WGS sequence"/>
</dbReference>
<feature type="region of interest" description="Disordered" evidence="4">
    <location>
        <begin position="704"/>
        <end position="726"/>
    </location>
</feature>
<comment type="caution">
    <text evidence="5">The sequence shown here is derived from an EMBL/GenBank/DDBJ whole genome shotgun (WGS) entry which is preliminary data.</text>
</comment>
<feature type="coiled-coil region" evidence="3">
    <location>
        <begin position="95"/>
        <end position="164"/>
    </location>
</feature>
<dbReference type="PANTHER" id="PTHR31580">
    <property type="entry name" value="FILAMENT-LIKE PLANT PROTEIN 4"/>
    <property type="match status" value="1"/>
</dbReference>
<feature type="compositionally biased region" description="Polar residues" evidence="4">
    <location>
        <begin position="779"/>
        <end position="792"/>
    </location>
</feature>